<keyword evidence="2" id="KW-1185">Reference proteome</keyword>
<dbReference type="AlphaFoldDB" id="A0A9N7YN98"/>
<comment type="caution">
    <text evidence="1">The sequence shown here is derived from an EMBL/GenBank/DDBJ whole genome shotgun (WGS) entry which is preliminary data.</text>
</comment>
<gene>
    <name evidence="1" type="ORF">PLEPLA_LOCUS21472</name>
</gene>
<accession>A0A9N7YN98</accession>
<sequence>MWGQQLSLFQRLSVRRAAPPSPKGMLSEWISLRGTVGTGSLLTLQEGRQQVTDEVNGGITVRPDAGALIAVDRSSKQRLRAAESGGVSQWVKGRSSTQATLVDSALGARLCNFGC</sequence>
<organism evidence="1 2">
    <name type="scientific">Pleuronectes platessa</name>
    <name type="common">European plaice</name>
    <dbReference type="NCBI Taxonomy" id="8262"/>
    <lineage>
        <taxon>Eukaryota</taxon>
        <taxon>Metazoa</taxon>
        <taxon>Chordata</taxon>
        <taxon>Craniata</taxon>
        <taxon>Vertebrata</taxon>
        <taxon>Euteleostomi</taxon>
        <taxon>Actinopterygii</taxon>
        <taxon>Neopterygii</taxon>
        <taxon>Teleostei</taxon>
        <taxon>Neoteleostei</taxon>
        <taxon>Acanthomorphata</taxon>
        <taxon>Carangaria</taxon>
        <taxon>Pleuronectiformes</taxon>
        <taxon>Pleuronectoidei</taxon>
        <taxon>Pleuronectidae</taxon>
        <taxon>Pleuronectes</taxon>
    </lineage>
</organism>
<evidence type="ECO:0000313" key="2">
    <source>
        <dbReference type="Proteomes" id="UP001153269"/>
    </source>
</evidence>
<evidence type="ECO:0000313" key="1">
    <source>
        <dbReference type="EMBL" id="CAB1433382.1"/>
    </source>
</evidence>
<protein>
    <submittedName>
        <fullName evidence="1">Uncharacterized protein</fullName>
    </submittedName>
</protein>
<proteinExistence type="predicted"/>
<dbReference type="EMBL" id="CADEAL010001557">
    <property type="protein sequence ID" value="CAB1433382.1"/>
    <property type="molecule type" value="Genomic_DNA"/>
</dbReference>
<reference evidence="1" key="1">
    <citation type="submission" date="2020-03" db="EMBL/GenBank/DDBJ databases">
        <authorList>
            <person name="Weist P."/>
        </authorList>
    </citation>
    <scope>NUCLEOTIDE SEQUENCE</scope>
</reference>
<name>A0A9N7YN98_PLEPL</name>
<dbReference type="Proteomes" id="UP001153269">
    <property type="component" value="Unassembled WGS sequence"/>
</dbReference>